<organism evidence="1 2">
    <name type="scientific">Lentilactobacillus kisonensis F0435</name>
    <dbReference type="NCBI Taxonomy" id="797516"/>
    <lineage>
        <taxon>Bacteria</taxon>
        <taxon>Bacillati</taxon>
        <taxon>Bacillota</taxon>
        <taxon>Bacilli</taxon>
        <taxon>Lactobacillales</taxon>
        <taxon>Lactobacillaceae</taxon>
        <taxon>Lentilactobacillus</taxon>
    </lineage>
</organism>
<reference evidence="1 2" key="1">
    <citation type="submission" date="2011-09" db="EMBL/GenBank/DDBJ databases">
        <authorList>
            <person name="Weinstock G."/>
            <person name="Sodergren E."/>
            <person name="Clifton S."/>
            <person name="Fulton L."/>
            <person name="Fulton B."/>
            <person name="Courtney L."/>
            <person name="Fronick C."/>
            <person name="Harrison M."/>
            <person name="Strong C."/>
            <person name="Farmer C."/>
            <person name="Delahaunty K."/>
            <person name="Markovic C."/>
            <person name="Hall O."/>
            <person name="Minx P."/>
            <person name="Tomlinson C."/>
            <person name="Mitreva M."/>
            <person name="Hou S."/>
            <person name="Chen J."/>
            <person name="Wollam A."/>
            <person name="Pepin K.H."/>
            <person name="Johnson M."/>
            <person name="Bhonagiri V."/>
            <person name="Zhang X."/>
            <person name="Suruliraj S."/>
            <person name="Warren W."/>
            <person name="Chinwalla A."/>
            <person name="Mardis E.R."/>
            <person name="Wilson R.K."/>
        </authorList>
    </citation>
    <scope>NUCLEOTIDE SEQUENCE [LARGE SCALE GENOMIC DNA]</scope>
    <source>
        <strain evidence="1 2">F0435</strain>
    </source>
</reference>
<dbReference type="EMBL" id="AGRJ01000177">
    <property type="protein sequence ID" value="EHO50440.1"/>
    <property type="molecule type" value="Genomic_DNA"/>
</dbReference>
<accession>H1LHG5</accession>
<dbReference type="Proteomes" id="UP000005025">
    <property type="component" value="Unassembled WGS sequence"/>
</dbReference>
<gene>
    <name evidence="1" type="ORF">HMPREF9104_02056</name>
</gene>
<proteinExistence type="predicted"/>
<sequence length="52" mass="6238">RFLNAWFRTLTALLILFRTATSGRNRRVSTYPKNPRPGDFWDRRLTPRFLNA</sequence>
<dbReference type="AlphaFoldDB" id="H1LHG5"/>
<feature type="non-terminal residue" evidence="1">
    <location>
        <position position="1"/>
    </location>
</feature>
<evidence type="ECO:0000313" key="1">
    <source>
        <dbReference type="EMBL" id="EHO50440.1"/>
    </source>
</evidence>
<evidence type="ECO:0000313" key="2">
    <source>
        <dbReference type="Proteomes" id="UP000005025"/>
    </source>
</evidence>
<dbReference type="HOGENOM" id="CLU_3073311_0_0_9"/>
<name>H1LHG5_9LACO</name>
<comment type="caution">
    <text evidence="1">The sequence shown here is derived from an EMBL/GenBank/DDBJ whole genome shotgun (WGS) entry which is preliminary data.</text>
</comment>
<protein>
    <submittedName>
        <fullName evidence="1">Uncharacterized protein</fullName>
    </submittedName>
</protein>